<dbReference type="EMBL" id="LT607754">
    <property type="protein sequence ID" value="SCG48489.1"/>
    <property type="molecule type" value="Genomic_DNA"/>
</dbReference>
<reference evidence="2" key="1">
    <citation type="submission" date="2016-06" db="EMBL/GenBank/DDBJ databases">
        <authorList>
            <person name="Varghese N."/>
            <person name="Submissions Spin"/>
        </authorList>
    </citation>
    <scope>NUCLEOTIDE SEQUENCE [LARGE SCALE GENOMIC DNA]</scope>
    <source>
        <strain evidence="2">DSM 43819</strain>
    </source>
</reference>
<keyword evidence="2" id="KW-1185">Reference proteome</keyword>
<name>A0A1C5HR60_9ACTN</name>
<accession>A0A1C5HR60</accession>
<dbReference type="AlphaFoldDB" id="A0A1C5HR60"/>
<organism evidence="1 2">
    <name type="scientific">Micromonospora inositola</name>
    <dbReference type="NCBI Taxonomy" id="47865"/>
    <lineage>
        <taxon>Bacteria</taxon>
        <taxon>Bacillati</taxon>
        <taxon>Actinomycetota</taxon>
        <taxon>Actinomycetes</taxon>
        <taxon>Micromonosporales</taxon>
        <taxon>Micromonosporaceae</taxon>
        <taxon>Micromonospora</taxon>
    </lineage>
</organism>
<sequence length="71" mass="7588">METMISYPPVAGYPSATYRARRLARPSSAVPPQDGSTVWVTHNHGPRDAFALTAEQQKAIALDPAVALPGK</sequence>
<proteinExistence type="predicted"/>
<evidence type="ECO:0000313" key="1">
    <source>
        <dbReference type="EMBL" id="SCG48489.1"/>
    </source>
</evidence>
<protein>
    <submittedName>
        <fullName evidence="1">Uncharacterized protein</fullName>
    </submittedName>
</protein>
<gene>
    <name evidence="1" type="ORF">GA0070613_1695</name>
</gene>
<evidence type="ECO:0000313" key="2">
    <source>
        <dbReference type="Proteomes" id="UP000198221"/>
    </source>
</evidence>
<dbReference type="Proteomes" id="UP000198221">
    <property type="component" value="Chromosome I"/>
</dbReference>